<feature type="coiled-coil region" evidence="1">
    <location>
        <begin position="434"/>
        <end position="461"/>
    </location>
</feature>
<dbReference type="SMART" id="SM00327">
    <property type="entry name" value="VWA"/>
    <property type="match status" value="1"/>
</dbReference>
<gene>
    <name evidence="4" type="ORF">J2Z83_000405</name>
</gene>
<sequence length="466" mass="52648">MLVLSLVACNDEQDVASGDEQAKDEEKNEAVEEVKAEAEETILDQLASVTEIESREDMKAQQAGTLVADISLEKELEDPLDKELDPSVVKELEKELEKVIEETQDPEEINKAFVHLLGTPHYNEMIKEAEQFEPDFEEPFLPAPGKSEEEIENEPAKGKAIILLDASSSMLLSVDNEVKMDIAKDAVQRFGETIGQDNDVSLVVYGHKGSESEADKELSCNGIEEIYPMGSYDEEEFTDALSSFESKGYTPLAGAIQKAADMSSDFTEPTTVYIVSDGVETCDGDPVEEADNFVKDSENKSVNIIGFNVDQDAEDQLKQVSDAGEGEYFSADNADELKTTIEQKWLPSRIDLAWAFRKAPDGWETLAEKERFDEDLNPIKTVIDSEDSRYSEALQILNDEQLIDPEVRKEVRELRQERYRKMYDLIAELSSEKKDEIDTRADEIREEVDEWTEEMRKQKEERGDLF</sequence>
<protein>
    <submittedName>
        <fullName evidence="4">Ca-activated chloride channel family protein</fullName>
    </submittedName>
</protein>
<dbReference type="InterPro" id="IPR002035">
    <property type="entry name" value="VWF_A"/>
</dbReference>
<reference evidence="4 5" key="1">
    <citation type="submission" date="2021-03" db="EMBL/GenBank/DDBJ databases">
        <title>Genomic Encyclopedia of Type Strains, Phase IV (KMG-IV): sequencing the most valuable type-strain genomes for metagenomic binning, comparative biology and taxonomic classification.</title>
        <authorList>
            <person name="Goeker M."/>
        </authorList>
    </citation>
    <scope>NUCLEOTIDE SEQUENCE [LARGE SCALE GENOMIC DNA]</scope>
    <source>
        <strain evidence="4 5">DSM 25609</strain>
    </source>
</reference>
<accession>A0ABS4IBK6</accession>
<comment type="caution">
    <text evidence="4">The sequence shown here is derived from an EMBL/GenBank/DDBJ whole genome shotgun (WGS) entry which is preliminary data.</text>
</comment>
<dbReference type="Gene3D" id="3.40.50.410">
    <property type="entry name" value="von Willebrand factor, type A domain"/>
    <property type="match status" value="1"/>
</dbReference>
<evidence type="ECO:0000313" key="4">
    <source>
        <dbReference type="EMBL" id="MBP1968313.1"/>
    </source>
</evidence>
<dbReference type="SUPFAM" id="SSF53300">
    <property type="entry name" value="vWA-like"/>
    <property type="match status" value="1"/>
</dbReference>
<feature type="region of interest" description="Disordered" evidence="2">
    <location>
        <begin position="14"/>
        <end position="39"/>
    </location>
</feature>
<evidence type="ECO:0000256" key="2">
    <source>
        <dbReference type="SAM" id="MobiDB-lite"/>
    </source>
</evidence>
<keyword evidence="5" id="KW-1185">Reference proteome</keyword>
<feature type="compositionally biased region" description="Basic and acidic residues" evidence="2">
    <location>
        <begin position="20"/>
        <end position="38"/>
    </location>
</feature>
<evidence type="ECO:0000313" key="5">
    <source>
        <dbReference type="Proteomes" id="UP001519345"/>
    </source>
</evidence>
<dbReference type="InterPro" id="IPR036465">
    <property type="entry name" value="vWFA_dom_sf"/>
</dbReference>
<evidence type="ECO:0000259" key="3">
    <source>
        <dbReference type="PROSITE" id="PS50234"/>
    </source>
</evidence>
<keyword evidence="1" id="KW-0175">Coiled coil</keyword>
<dbReference type="Proteomes" id="UP001519345">
    <property type="component" value="Unassembled WGS sequence"/>
</dbReference>
<dbReference type="EMBL" id="JAGGKX010000002">
    <property type="protein sequence ID" value="MBP1968313.1"/>
    <property type="molecule type" value="Genomic_DNA"/>
</dbReference>
<proteinExistence type="predicted"/>
<dbReference type="PROSITE" id="PS50234">
    <property type="entry name" value="VWFA"/>
    <property type="match status" value="1"/>
</dbReference>
<evidence type="ECO:0000256" key="1">
    <source>
        <dbReference type="SAM" id="Coils"/>
    </source>
</evidence>
<feature type="domain" description="VWFA" evidence="3">
    <location>
        <begin position="159"/>
        <end position="350"/>
    </location>
</feature>
<dbReference type="Pfam" id="PF00092">
    <property type="entry name" value="VWA"/>
    <property type="match status" value="1"/>
</dbReference>
<name>A0ABS4IBK6_9BACI</name>
<organism evidence="4 5">
    <name type="scientific">Virgibacillus natechei</name>
    <dbReference type="NCBI Taxonomy" id="1216297"/>
    <lineage>
        <taxon>Bacteria</taxon>
        <taxon>Bacillati</taxon>
        <taxon>Bacillota</taxon>
        <taxon>Bacilli</taxon>
        <taxon>Bacillales</taxon>
        <taxon>Bacillaceae</taxon>
        <taxon>Virgibacillus</taxon>
    </lineage>
</organism>